<evidence type="ECO:0000313" key="3">
    <source>
        <dbReference type="Proteomes" id="UP000055060"/>
    </source>
</evidence>
<dbReference type="RefSeq" id="WP_152031812.1">
    <property type="nucleotide sequence ID" value="NZ_DF967972.1"/>
</dbReference>
<sequence>MDLNKPSTSKKSKVLSCVIFLFLVLTLLCGCSSNQAPVTTAAPGERIQDVITHGSFSDQVETIEWSIDEGGVRIYDSSQAGIGFVRPEDRHTQPSRLSQNDELRLDSGEPLKVDLVINAAQESTFLITAIVDYKQVPFMLDEKFGLLHEVSIKNEGALYVPLQIDISGSGAHDFIIMAFRDPYNRDRWDENERDLGQGCIVTGKRAVIIIDDNDLPFKDVTPDVQGVSQPAEVDFGLRVMFANSPASILDKSHPSKRQMSFIQTGKASRTFPYQLWLSNYELPDAVVDYGLMRFFDFHQVDFVGRDLFIAHFDGQQEVIVDDDITLPDQAGLHELQIVYVFDPYKSVLNQEVLARYVFSSSCVGIDVD</sequence>
<protein>
    <submittedName>
        <fullName evidence="2">Uncharacterized protein</fullName>
    </submittedName>
</protein>
<accession>A0A0S7BJ22</accession>
<dbReference type="AlphaFoldDB" id="A0A0S7BJ22"/>
<dbReference type="PROSITE" id="PS51257">
    <property type="entry name" value="PROKAR_LIPOPROTEIN"/>
    <property type="match status" value="1"/>
</dbReference>
<evidence type="ECO:0000313" key="2">
    <source>
        <dbReference type="EMBL" id="GAP15152.1"/>
    </source>
</evidence>
<feature type="signal peptide" evidence="1">
    <location>
        <begin position="1"/>
        <end position="36"/>
    </location>
</feature>
<feature type="chain" id="PRO_5006632969" evidence="1">
    <location>
        <begin position="37"/>
        <end position="368"/>
    </location>
</feature>
<keyword evidence="1" id="KW-0732">Signal</keyword>
<organism evidence="2">
    <name type="scientific">Longilinea arvoryzae</name>
    <dbReference type="NCBI Taxonomy" id="360412"/>
    <lineage>
        <taxon>Bacteria</taxon>
        <taxon>Bacillati</taxon>
        <taxon>Chloroflexota</taxon>
        <taxon>Anaerolineae</taxon>
        <taxon>Anaerolineales</taxon>
        <taxon>Anaerolineaceae</taxon>
        <taxon>Longilinea</taxon>
    </lineage>
</organism>
<dbReference type="OrthoDB" id="9832998at2"/>
<name>A0A0S7BJ22_9CHLR</name>
<dbReference type="Proteomes" id="UP000055060">
    <property type="component" value="Unassembled WGS sequence"/>
</dbReference>
<proteinExistence type="predicted"/>
<dbReference type="EMBL" id="DF967972">
    <property type="protein sequence ID" value="GAP15152.1"/>
    <property type="molecule type" value="Genomic_DNA"/>
</dbReference>
<gene>
    <name evidence="2" type="ORF">LARV_02934</name>
</gene>
<evidence type="ECO:0000256" key="1">
    <source>
        <dbReference type="SAM" id="SignalP"/>
    </source>
</evidence>
<reference evidence="2" key="1">
    <citation type="submission" date="2015-07" db="EMBL/GenBank/DDBJ databases">
        <title>Draft Genome Sequences of Anaerolinea thermolimosa IMO-1, Bellilinea caldifistulae GOMI-1, Leptolinea tardivitalis YMTK-2, Levilinea saccharolytica KIBI-1,Longilinea arvoryzae KOME-1, Previously Described as Members of the Anaerolineaceae (Chloroflexi).</title>
        <authorList>
            <person name="Sekiguchi Y."/>
            <person name="Ohashi A."/>
            <person name="Matsuura N."/>
            <person name="Tourlousse M.D."/>
        </authorList>
    </citation>
    <scope>NUCLEOTIDE SEQUENCE [LARGE SCALE GENOMIC DNA]</scope>
    <source>
        <strain evidence="2">KOME-1</strain>
    </source>
</reference>
<keyword evidence="3" id="KW-1185">Reference proteome</keyword>